<comment type="caution">
    <text evidence="5">The sequence shown here is derived from an EMBL/GenBank/DDBJ whole genome shotgun (WGS) entry which is preliminary data.</text>
</comment>
<dbReference type="PROSITE" id="PS51732">
    <property type="entry name" value="ASN_GLN_ASE_3"/>
    <property type="match status" value="1"/>
</dbReference>
<dbReference type="EC" id="3.5.1.1" evidence="1"/>
<dbReference type="InterPro" id="IPR040919">
    <property type="entry name" value="Asparaginase_C"/>
</dbReference>
<dbReference type="AlphaFoldDB" id="A0A9D4YV98"/>
<dbReference type="InterPro" id="IPR037152">
    <property type="entry name" value="L-asparaginase_N_sf"/>
</dbReference>
<dbReference type="SUPFAM" id="SSF53774">
    <property type="entry name" value="Glutaminase/Asparaginase"/>
    <property type="match status" value="1"/>
</dbReference>
<dbReference type="Pfam" id="PF17763">
    <property type="entry name" value="Asparaginase_C"/>
    <property type="match status" value="1"/>
</dbReference>
<dbReference type="Gene3D" id="3.40.50.1170">
    <property type="entry name" value="L-asparaginase, N-terminal domain"/>
    <property type="match status" value="1"/>
</dbReference>
<dbReference type="GO" id="GO:0004067">
    <property type="term" value="F:asparaginase activity"/>
    <property type="evidence" value="ECO:0007669"/>
    <property type="project" value="UniProtKB-UniRule"/>
</dbReference>
<dbReference type="GO" id="GO:0009066">
    <property type="term" value="P:aspartate family amino acid metabolic process"/>
    <property type="evidence" value="ECO:0007669"/>
    <property type="project" value="UniProtKB-ARBA"/>
</dbReference>
<dbReference type="Gene3D" id="3.40.50.40">
    <property type="match status" value="1"/>
</dbReference>
<protein>
    <recommendedName>
        <fullName evidence="1">asparaginase</fullName>
        <ecNumber evidence="1">3.5.1.1</ecNumber>
    </recommendedName>
</protein>
<dbReference type="InterPro" id="IPR041725">
    <property type="entry name" value="L-asparaginase_I"/>
</dbReference>
<name>A0A9D4YV98_CHLVU</name>
<feature type="binding site" evidence="2">
    <location>
        <position position="65"/>
    </location>
    <ligand>
        <name>substrate</name>
    </ligand>
</feature>
<evidence type="ECO:0000256" key="1">
    <source>
        <dbReference type="ARBA" id="ARBA00012920"/>
    </source>
</evidence>
<keyword evidence="6" id="KW-1185">Reference proteome</keyword>
<proteinExistence type="predicted"/>
<accession>A0A9D4YV98</accession>
<dbReference type="SMART" id="SM00870">
    <property type="entry name" value="Asparaginase"/>
    <property type="match status" value="1"/>
</dbReference>
<feature type="binding site" evidence="2">
    <location>
        <begin position="96"/>
        <end position="97"/>
    </location>
    <ligand>
        <name>substrate</name>
    </ligand>
</feature>
<dbReference type="InterPro" id="IPR027474">
    <property type="entry name" value="L-asparaginase_N"/>
</dbReference>
<organism evidence="5 6">
    <name type="scientific">Chlorella vulgaris</name>
    <name type="common">Green alga</name>
    <dbReference type="NCBI Taxonomy" id="3077"/>
    <lineage>
        <taxon>Eukaryota</taxon>
        <taxon>Viridiplantae</taxon>
        <taxon>Chlorophyta</taxon>
        <taxon>core chlorophytes</taxon>
        <taxon>Trebouxiophyceae</taxon>
        <taxon>Chlorellales</taxon>
        <taxon>Chlorellaceae</taxon>
        <taxon>Chlorella clade</taxon>
        <taxon>Chlorella</taxon>
    </lineage>
</organism>
<gene>
    <name evidence="5" type="ORF">D9Q98_006762</name>
</gene>
<evidence type="ECO:0000259" key="3">
    <source>
        <dbReference type="Pfam" id="PF00710"/>
    </source>
</evidence>
<feature type="domain" description="Asparaginase/glutaminase C-terminal" evidence="4">
    <location>
        <begin position="221"/>
        <end position="327"/>
    </location>
</feature>
<dbReference type="PANTHER" id="PTHR11707:SF28">
    <property type="entry name" value="60 KDA LYSOPHOSPHOLIPASE"/>
    <property type="match status" value="1"/>
</dbReference>
<dbReference type="InterPro" id="IPR027473">
    <property type="entry name" value="L-asparaginase_C"/>
</dbReference>
<reference evidence="5" key="1">
    <citation type="journal article" date="2019" name="Plant J.">
        <title>Chlorella vulgaris genome assembly and annotation reveals the molecular basis for metabolic acclimation to high light conditions.</title>
        <authorList>
            <person name="Cecchin M."/>
            <person name="Marcolungo L."/>
            <person name="Rossato M."/>
            <person name="Girolomoni L."/>
            <person name="Cosentino E."/>
            <person name="Cuine S."/>
            <person name="Li-Beisson Y."/>
            <person name="Delledonne M."/>
            <person name="Ballottari M."/>
        </authorList>
    </citation>
    <scope>NUCLEOTIDE SEQUENCE</scope>
    <source>
        <strain evidence="5">211/11P</strain>
    </source>
</reference>
<dbReference type="PANTHER" id="PTHR11707">
    <property type="entry name" value="L-ASPARAGINASE"/>
    <property type="match status" value="1"/>
</dbReference>
<dbReference type="InterPro" id="IPR006034">
    <property type="entry name" value="Asparaginase/glutaminase-like"/>
</dbReference>
<reference evidence="5" key="2">
    <citation type="submission" date="2020-11" db="EMBL/GenBank/DDBJ databases">
        <authorList>
            <person name="Cecchin M."/>
            <person name="Marcolungo L."/>
            <person name="Rossato M."/>
            <person name="Girolomoni L."/>
            <person name="Cosentino E."/>
            <person name="Cuine S."/>
            <person name="Li-Beisson Y."/>
            <person name="Delledonne M."/>
            <person name="Ballottari M."/>
        </authorList>
    </citation>
    <scope>NUCLEOTIDE SEQUENCE</scope>
    <source>
        <strain evidence="5">211/11P</strain>
        <tissue evidence="5">Whole cell</tissue>
    </source>
</reference>
<evidence type="ECO:0000313" key="6">
    <source>
        <dbReference type="Proteomes" id="UP001055712"/>
    </source>
</evidence>
<dbReference type="InterPro" id="IPR036152">
    <property type="entry name" value="Asp/glu_Ase-like_sf"/>
</dbReference>
<sequence>MGMDAGESFEQDLDGHQVLKRASGGRYIPAQALKPGSMLGEVLNVVPELKAIADVHLRIVFNMDSSNVGPKQWVQLARILDTNRDHYDAFVLACGTDTLSYIAAALSLMLVGFKKPIIITGSQLPLALPRSDARQNLLDAMCCATAAFSPPHVNLQEVAVCFGGRLMRGNRTQKINSSAYQAFDSLNYPHLANLGVSVDWDVPALLKVNTVYRPRFKLEPRVIRVPIIPGSDPRIVYGDLAGRGVKGMVLEAFGVGNMPDRAEAGWLPWLKAQRKKGVLVYLSSQCTVGSLHPELYRSGSAALRLGVESGPQMTAECAAVKLMLCLSYPDLPLGSPLAGEL</sequence>
<evidence type="ECO:0000259" key="4">
    <source>
        <dbReference type="Pfam" id="PF17763"/>
    </source>
</evidence>
<feature type="domain" description="L-asparaginase N-terminal" evidence="3">
    <location>
        <begin position="33"/>
        <end position="200"/>
    </location>
</feature>
<evidence type="ECO:0000256" key="2">
    <source>
        <dbReference type="PIRSR" id="PIRSR001220-2"/>
    </source>
</evidence>
<dbReference type="PIRSF" id="PIRSF001220">
    <property type="entry name" value="L-ASNase_gatD"/>
    <property type="match status" value="1"/>
</dbReference>
<dbReference type="EMBL" id="SIDB01000009">
    <property type="protein sequence ID" value="KAI3428382.1"/>
    <property type="molecule type" value="Genomic_DNA"/>
</dbReference>
<dbReference type="Proteomes" id="UP001055712">
    <property type="component" value="Unassembled WGS sequence"/>
</dbReference>
<dbReference type="CDD" id="cd08963">
    <property type="entry name" value="L-asparaginase_I"/>
    <property type="match status" value="1"/>
</dbReference>
<dbReference type="PIRSF" id="PIRSF500176">
    <property type="entry name" value="L_ASNase"/>
    <property type="match status" value="1"/>
</dbReference>
<dbReference type="OrthoDB" id="542841at2759"/>
<dbReference type="Pfam" id="PF00710">
    <property type="entry name" value="Asparaginase"/>
    <property type="match status" value="1"/>
</dbReference>
<evidence type="ECO:0000313" key="5">
    <source>
        <dbReference type="EMBL" id="KAI3428382.1"/>
    </source>
</evidence>